<reference evidence="9 10" key="1">
    <citation type="submission" date="2018-03" db="EMBL/GenBank/DDBJ databases">
        <title>Alkalicoccus saliphilus sp. nov., isolated from a mineral pool.</title>
        <authorList>
            <person name="Zhao B."/>
        </authorList>
    </citation>
    <scope>NUCLEOTIDE SEQUENCE [LARGE SCALE GENOMIC DNA]</scope>
    <source>
        <strain evidence="9 10">6AG</strain>
    </source>
</reference>
<feature type="transmembrane region" description="Helical" evidence="6">
    <location>
        <begin position="300"/>
        <end position="318"/>
    </location>
</feature>
<evidence type="ECO:0000259" key="8">
    <source>
        <dbReference type="Pfam" id="PF13726"/>
    </source>
</evidence>
<dbReference type="GO" id="GO:0005886">
    <property type="term" value="C:plasma membrane"/>
    <property type="evidence" value="ECO:0007669"/>
    <property type="project" value="UniProtKB-SubCell"/>
</dbReference>
<dbReference type="InterPro" id="IPR018461">
    <property type="entry name" value="Na/H_Antiport_NhaC-like_C"/>
</dbReference>
<evidence type="ECO:0000256" key="2">
    <source>
        <dbReference type="ARBA" id="ARBA00022475"/>
    </source>
</evidence>
<gene>
    <name evidence="9" type="ORF">C6Y45_05030</name>
</gene>
<keyword evidence="2" id="KW-1003">Cell membrane</keyword>
<dbReference type="EMBL" id="PZJJ01000005">
    <property type="protein sequence ID" value="PTL39682.1"/>
    <property type="molecule type" value="Genomic_DNA"/>
</dbReference>
<dbReference type="Pfam" id="PF13726">
    <property type="entry name" value="Na_H_antiport_2"/>
    <property type="match status" value="1"/>
</dbReference>
<feature type="domain" description="Na+/H+ antiporter NhaC-like C-terminal" evidence="7">
    <location>
        <begin position="151"/>
        <end position="442"/>
    </location>
</feature>
<evidence type="ECO:0000256" key="6">
    <source>
        <dbReference type="SAM" id="Phobius"/>
    </source>
</evidence>
<dbReference type="PANTHER" id="PTHR37821:SF1">
    <property type="entry name" value="AMINO ACID TRANSPORTER YUIF-RELATED"/>
    <property type="match status" value="1"/>
</dbReference>
<dbReference type="Pfam" id="PF03553">
    <property type="entry name" value="Na_H_antiporter"/>
    <property type="match status" value="1"/>
</dbReference>
<evidence type="ECO:0000259" key="7">
    <source>
        <dbReference type="Pfam" id="PF03553"/>
    </source>
</evidence>
<dbReference type="InterPro" id="IPR036259">
    <property type="entry name" value="MFS_trans_sf"/>
</dbReference>
<keyword evidence="10" id="KW-1185">Reference proteome</keyword>
<feature type="transmembrane region" description="Helical" evidence="6">
    <location>
        <begin position="234"/>
        <end position="254"/>
    </location>
</feature>
<feature type="transmembrane region" description="Helical" evidence="6">
    <location>
        <begin position="364"/>
        <end position="389"/>
    </location>
</feature>
<accession>A0A2T4U8F0</accession>
<dbReference type="OrthoDB" id="9772446at2"/>
<evidence type="ECO:0000256" key="5">
    <source>
        <dbReference type="ARBA" id="ARBA00023136"/>
    </source>
</evidence>
<feature type="transmembrane region" description="Helical" evidence="6">
    <location>
        <begin position="102"/>
        <end position="130"/>
    </location>
</feature>
<keyword evidence="3 6" id="KW-0812">Transmembrane</keyword>
<feature type="domain" description="Putative Na+/H+ antiporter N-terminal" evidence="8">
    <location>
        <begin position="2"/>
        <end position="87"/>
    </location>
</feature>
<dbReference type="Gene3D" id="1.20.1250.20">
    <property type="entry name" value="MFS general substrate transporter like domains"/>
    <property type="match status" value="1"/>
</dbReference>
<proteinExistence type="predicted"/>
<evidence type="ECO:0000256" key="4">
    <source>
        <dbReference type="ARBA" id="ARBA00022989"/>
    </source>
</evidence>
<comment type="subcellular location">
    <subcellularLocation>
        <location evidence="1">Cell membrane</location>
        <topology evidence="1">Multi-pass membrane protein</topology>
    </subcellularLocation>
</comment>
<keyword evidence="4 6" id="KW-1133">Transmembrane helix</keyword>
<dbReference type="PANTHER" id="PTHR37821">
    <property type="entry name" value="AMINO ACID TRANSPORTER YUIF-RELATED"/>
    <property type="match status" value="1"/>
</dbReference>
<sequence length="448" mass="46819">MNAVIVAVLVMIILSLSRVHVVLALLFGAIAGGLTAGMSLTETIEIFSAGLGTNAEIALSYGLLGAFAIAVSFTGLPDLMVRAAVKLVGREGEARRKSLTKVLMLFIIALIACFSQNLVPVHIAFIPLLIPPLLKVFNELAVDRRAAATALTFGLKAPYILIPAGYGLIFHGTIAENMEASGMAINPSDIPFAMILPVTGMLLGLVFAVLFSYRKPRKYADKELTAENEQAPQRPVSTAGVLVGLGAITAVLVAQVTSGSMILGVFTGLVILYVYFGVLHVTKKFTLQEADELLTNGMKMLAFIGFVMITAGGFAEVIRESGHVDLLVEGASGWFEGRTGLAAIAMLLIGLFITMGIGSSFATVPILAAIFVPLAASLGFSEMAVIALIGTAGALGDAGSPASDSTLGPTAGLNADGQHNHIWDTVVPTFLHFNIPLLILGWAAAMLL</sequence>
<feature type="transmembrane region" description="Helical" evidence="6">
    <location>
        <begin position="190"/>
        <end position="213"/>
    </location>
</feature>
<organism evidence="9 10">
    <name type="scientific">Alkalicoccus saliphilus</name>
    <dbReference type="NCBI Taxonomy" id="200989"/>
    <lineage>
        <taxon>Bacteria</taxon>
        <taxon>Bacillati</taxon>
        <taxon>Bacillota</taxon>
        <taxon>Bacilli</taxon>
        <taxon>Bacillales</taxon>
        <taxon>Bacillaceae</taxon>
        <taxon>Alkalicoccus</taxon>
    </lineage>
</organism>
<evidence type="ECO:0000256" key="1">
    <source>
        <dbReference type="ARBA" id="ARBA00004651"/>
    </source>
</evidence>
<keyword evidence="5 6" id="KW-0472">Membrane</keyword>
<name>A0A2T4U8F0_9BACI</name>
<feature type="transmembrane region" description="Helical" evidence="6">
    <location>
        <begin position="260"/>
        <end position="279"/>
    </location>
</feature>
<dbReference type="Proteomes" id="UP000240509">
    <property type="component" value="Unassembled WGS sequence"/>
</dbReference>
<protein>
    <submittedName>
        <fullName evidence="9">Sodium:proton antiporter</fullName>
    </submittedName>
</protein>
<evidence type="ECO:0000313" key="10">
    <source>
        <dbReference type="Proteomes" id="UP000240509"/>
    </source>
</evidence>
<dbReference type="InterPro" id="IPR052576">
    <property type="entry name" value="AA_Transporter-Related"/>
</dbReference>
<feature type="transmembrane region" description="Helical" evidence="6">
    <location>
        <begin position="58"/>
        <end position="81"/>
    </location>
</feature>
<evidence type="ECO:0000256" key="3">
    <source>
        <dbReference type="ARBA" id="ARBA00022692"/>
    </source>
</evidence>
<dbReference type="InterPro" id="IPR032813">
    <property type="entry name" value="Na_H_antiport_N"/>
</dbReference>
<dbReference type="AlphaFoldDB" id="A0A2T4U8F0"/>
<feature type="transmembrane region" description="Helical" evidence="6">
    <location>
        <begin position="338"/>
        <end position="357"/>
    </location>
</feature>
<evidence type="ECO:0000313" key="9">
    <source>
        <dbReference type="EMBL" id="PTL39682.1"/>
    </source>
</evidence>
<dbReference type="RefSeq" id="WP_107583938.1">
    <property type="nucleotide sequence ID" value="NZ_PZJJ01000005.1"/>
</dbReference>
<feature type="transmembrane region" description="Helical" evidence="6">
    <location>
        <begin position="430"/>
        <end position="447"/>
    </location>
</feature>
<comment type="caution">
    <text evidence="9">The sequence shown here is derived from an EMBL/GenBank/DDBJ whole genome shotgun (WGS) entry which is preliminary data.</text>
</comment>